<dbReference type="SUPFAM" id="SSF50985">
    <property type="entry name" value="RCC1/BLIP-II"/>
    <property type="match status" value="1"/>
</dbReference>
<dbReference type="InterPro" id="IPR051553">
    <property type="entry name" value="Ran_GTPase-activating"/>
</dbReference>
<feature type="region of interest" description="Disordered" evidence="3">
    <location>
        <begin position="721"/>
        <end position="757"/>
    </location>
</feature>
<accession>A0ABR2KKN9</accession>
<keyword evidence="2" id="KW-0175">Coiled coil</keyword>
<evidence type="ECO:0000313" key="6">
    <source>
        <dbReference type="Proteomes" id="UP001470230"/>
    </source>
</evidence>
<dbReference type="InterPro" id="IPR009091">
    <property type="entry name" value="RCC1/BLIP-II"/>
</dbReference>
<organism evidence="5 6">
    <name type="scientific">Tritrichomonas musculus</name>
    <dbReference type="NCBI Taxonomy" id="1915356"/>
    <lineage>
        <taxon>Eukaryota</taxon>
        <taxon>Metamonada</taxon>
        <taxon>Parabasalia</taxon>
        <taxon>Tritrichomonadida</taxon>
        <taxon>Tritrichomonadidae</taxon>
        <taxon>Tritrichomonas</taxon>
    </lineage>
</organism>
<evidence type="ECO:0000259" key="4">
    <source>
        <dbReference type="PROSITE" id="PS50011"/>
    </source>
</evidence>
<dbReference type="SUPFAM" id="SSF56112">
    <property type="entry name" value="Protein kinase-like (PK-like)"/>
    <property type="match status" value="1"/>
</dbReference>
<feature type="repeat" description="RCC1" evidence="1">
    <location>
        <begin position="295"/>
        <end position="348"/>
    </location>
</feature>
<feature type="coiled-coil region" evidence="2">
    <location>
        <begin position="482"/>
        <end position="516"/>
    </location>
</feature>
<comment type="caution">
    <text evidence="5">The sequence shown here is derived from an EMBL/GenBank/DDBJ whole genome shotgun (WGS) entry which is preliminary data.</text>
</comment>
<dbReference type="Proteomes" id="UP001470230">
    <property type="component" value="Unassembled WGS sequence"/>
</dbReference>
<dbReference type="Gene3D" id="2.130.10.30">
    <property type="entry name" value="Regulator of chromosome condensation 1/beta-lactamase-inhibitor protein II"/>
    <property type="match status" value="1"/>
</dbReference>
<dbReference type="PANTHER" id="PTHR45982">
    <property type="entry name" value="REGULATOR OF CHROMOSOME CONDENSATION"/>
    <property type="match status" value="1"/>
</dbReference>
<feature type="domain" description="Protein kinase" evidence="4">
    <location>
        <begin position="550"/>
        <end position="904"/>
    </location>
</feature>
<dbReference type="InterPro" id="IPR000408">
    <property type="entry name" value="Reg_chr_condens"/>
</dbReference>
<dbReference type="PROSITE" id="PS00626">
    <property type="entry name" value="RCC1_2"/>
    <property type="match status" value="1"/>
</dbReference>
<reference evidence="5 6" key="1">
    <citation type="submission" date="2024-04" db="EMBL/GenBank/DDBJ databases">
        <title>Tritrichomonas musculus Genome.</title>
        <authorList>
            <person name="Alves-Ferreira E."/>
            <person name="Grigg M."/>
            <person name="Lorenzi H."/>
            <person name="Galac M."/>
        </authorList>
    </citation>
    <scope>NUCLEOTIDE SEQUENCE [LARGE SCALE GENOMIC DNA]</scope>
    <source>
        <strain evidence="5 6">EAF2021</strain>
    </source>
</reference>
<evidence type="ECO:0000313" key="5">
    <source>
        <dbReference type="EMBL" id="KAK8891641.1"/>
    </source>
</evidence>
<dbReference type="InterPro" id="IPR000719">
    <property type="entry name" value="Prot_kinase_dom"/>
</dbReference>
<dbReference type="PROSITE" id="PS50011">
    <property type="entry name" value="PROTEIN_KINASE_DOM"/>
    <property type="match status" value="1"/>
</dbReference>
<dbReference type="Pfam" id="PF00069">
    <property type="entry name" value="Pkinase"/>
    <property type="match status" value="1"/>
</dbReference>
<protein>
    <recommendedName>
        <fullName evidence="4">Protein kinase domain-containing protein</fullName>
    </recommendedName>
</protein>
<dbReference type="PROSITE" id="PS50012">
    <property type="entry name" value="RCC1_3"/>
    <property type="match status" value="1"/>
</dbReference>
<evidence type="ECO:0000256" key="3">
    <source>
        <dbReference type="SAM" id="MobiDB-lite"/>
    </source>
</evidence>
<evidence type="ECO:0000256" key="2">
    <source>
        <dbReference type="SAM" id="Coils"/>
    </source>
</evidence>
<evidence type="ECO:0000256" key="1">
    <source>
        <dbReference type="PROSITE-ProRule" id="PRU00235"/>
    </source>
</evidence>
<dbReference type="Gene3D" id="1.10.510.10">
    <property type="entry name" value="Transferase(Phosphotransferase) domain 1"/>
    <property type="match status" value="2"/>
</dbReference>
<sequence>MLVAGLNTYYNLFAFPNNSEDEVVKKYVNPPRNIFLNTNSSKPDVLSISFYFDHSVIVFKNGQIAGIGNNKEGKLGPFFDRLIYNNLSYSNGFIDTFFISAVCGAWYTLYMHTNENKESPRATICFSDDFGNNDFLYADVSTLLSDPKMVPVAIFGGNEKSAIIDEKGNVILISKEIDIDLSSSYSNFNSSTSSLLSTPFSKIKCEYLYFPRSFFSEKAVSVACCDNFTIVLTKSGKLYGNGKINQENNRHVTESDKAKGITDRNCLLEIEEMRGQNVVQISGTFQHSLAVTLDGRVFCVGSNFNGQLGVGPEIKNTWEFIEITEISGKYRIINASSGSGHSIMISDKGEVLTCGNNGYGQLFDDNSSATTSRRYYAEVVNNKLLKGRATFSIAGNCSSGLFINCEIPPNQPNFPIKPNKPYSIPEKVYNDMYKHARNEMARLHVQIDTLTIYADRYKAIKNKNDSDEAFYNEIIHDQNVEIGRLNEEMAELSNCIAQLQSENESLADQIEEYEASHRLNWICDNDHFFIRDEQVINDYLSELGVSLSDGCKVRFVDVGAIESLVKLNEDGDVRICEKIDRYSLFFFKKNSKSPVGVGEQLRRFFLEYEKLSSLDHPNIARTVGFCRGDSTTAASIVQEHEGIEMNKYSSELSEEEMKIIFEELISSLKYLLSRNIIHENLNPTTILINKNNNNNNNNNNKHIKLQILPQIELQRNEEQLNKEGKEKGKEKEEKNEEVKSEVKSEVENKSESEVESEVEVEVEVEEWSEFKAPEVKNKNKNKNNKRNKSGIVSGIVSGSGSVEIDEKSEVYSIGILLIYLLSGLRISESKIYELRSGIEEEEEEMEDGGKTNNNILSTDSNNFKRKINSRLKEIIKRMINENKNERPTIIEVEQEIIQSDLHFFG</sequence>
<dbReference type="EMBL" id="JAPFFF010000004">
    <property type="protein sequence ID" value="KAK8891641.1"/>
    <property type="molecule type" value="Genomic_DNA"/>
</dbReference>
<keyword evidence="6" id="KW-1185">Reference proteome</keyword>
<dbReference type="PANTHER" id="PTHR45982:SF1">
    <property type="entry name" value="REGULATOR OF CHROMOSOME CONDENSATION"/>
    <property type="match status" value="1"/>
</dbReference>
<gene>
    <name evidence="5" type="ORF">M9Y10_028861</name>
</gene>
<name>A0ABR2KKN9_9EUKA</name>
<dbReference type="InterPro" id="IPR011009">
    <property type="entry name" value="Kinase-like_dom_sf"/>
</dbReference>
<feature type="compositionally biased region" description="Basic and acidic residues" evidence="3">
    <location>
        <begin position="721"/>
        <end position="752"/>
    </location>
</feature>
<proteinExistence type="predicted"/>
<dbReference type="SMART" id="SM00220">
    <property type="entry name" value="S_TKc"/>
    <property type="match status" value="1"/>
</dbReference>
<dbReference type="Pfam" id="PF13540">
    <property type="entry name" value="RCC1_2"/>
    <property type="match status" value="2"/>
</dbReference>